<dbReference type="Proteomes" id="UP001597076">
    <property type="component" value="Unassembled WGS sequence"/>
</dbReference>
<dbReference type="EMBL" id="JBHUDI010000001">
    <property type="protein sequence ID" value="MFD1562445.1"/>
    <property type="molecule type" value="Genomic_DNA"/>
</dbReference>
<evidence type="ECO:0008006" key="3">
    <source>
        <dbReference type="Google" id="ProtNLM"/>
    </source>
</evidence>
<keyword evidence="2" id="KW-1185">Reference proteome</keyword>
<dbReference type="AlphaFoldDB" id="A0ABD6BCE4"/>
<protein>
    <recommendedName>
        <fullName evidence="3">Halobacterial output domain-containing protein</fullName>
    </recommendedName>
</protein>
<proteinExistence type="predicted"/>
<reference evidence="1 2" key="1">
    <citation type="journal article" date="2019" name="Int. J. Syst. Evol. Microbiol.">
        <title>The Global Catalogue of Microorganisms (GCM) 10K type strain sequencing project: providing services to taxonomists for standard genome sequencing and annotation.</title>
        <authorList>
            <consortium name="The Broad Institute Genomics Platform"/>
            <consortium name="The Broad Institute Genome Sequencing Center for Infectious Disease"/>
            <person name="Wu L."/>
            <person name="Ma J."/>
        </authorList>
    </citation>
    <scope>NUCLEOTIDE SEQUENCE [LARGE SCALE GENOMIC DNA]</scope>
    <source>
        <strain evidence="1 2">CGMCC 1.12230</strain>
    </source>
</reference>
<evidence type="ECO:0000313" key="1">
    <source>
        <dbReference type="EMBL" id="MFD1562445.1"/>
    </source>
</evidence>
<gene>
    <name evidence="1" type="ORF">ACFR99_02530</name>
</gene>
<name>A0ABD6BCE4_9EURY</name>
<comment type="caution">
    <text evidence="1">The sequence shown here is derived from an EMBL/GenBank/DDBJ whole genome shotgun (WGS) entry which is preliminary data.</text>
</comment>
<sequence>MTGHSYGLLSVGAGAPATVLRAHRSLVTADRISQSGTAVCQLEGVVELQLIVDHQKIENSCRLEIDYS</sequence>
<evidence type="ECO:0000313" key="2">
    <source>
        <dbReference type="Proteomes" id="UP001597076"/>
    </source>
</evidence>
<organism evidence="1 2">
    <name type="scientific">Haloarchaeobius amylolyticus</name>
    <dbReference type="NCBI Taxonomy" id="1198296"/>
    <lineage>
        <taxon>Archaea</taxon>
        <taxon>Methanobacteriati</taxon>
        <taxon>Methanobacteriota</taxon>
        <taxon>Stenosarchaea group</taxon>
        <taxon>Halobacteria</taxon>
        <taxon>Halobacteriales</taxon>
        <taxon>Halorubellaceae</taxon>
        <taxon>Haloarchaeobius</taxon>
    </lineage>
</organism>
<dbReference type="RefSeq" id="WP_390284050.1">
    <property type="nucleotide sequence ID" value="NZ_JBHUDI010000001.1"/>
</dbReference>
<accession>A0ABD6BCE4</accession>